<dbReference type="AlphaFoldDB" id="A0A1M6QNZ1"/>
<evidence type="ECO:0000259" key="5">
    <source>
        <dbReference type="PROSITE" id="PS50931"/>
    </source>
</evidence>
<dbReference type="Pfam" id="PF03466">
    <property type="entry name" value="LysR_substrate"/>
    <property type="match status" value="1"/>
</dbReference>
<accession>A0A1M6QNZ1</accession>
<dbReference type="GO" id="GO:0003700">
    <property type="term" value="F:DNA-binding transcription factor activity"/>
    <property type="evidence" value="ECO:0007669"/>
    <property type="project" value="InterPro"/>
</dbReference>
<dbReference type="EMBL" id="FQZU01000020">
    <property type="protein sequence ID" value="SHK21858.1"/>
    <property type="molecule type" value="Genomic_DNA"/>
</dbReference>
<dbReference type="RefSeq" id="WP_073477166.1">
    <property type="nucleotide sequence ID" value="NZ_FQZU01000020.1"/>
</dbReference>
<feature type="domain" description="HTH lysR-type" evidence="5">
    <location>
        <begin position="2"/>
        <end position="58"/>
    </location>
</feature>
<organism evidence="6 7">
    <name type="scientific">Desulfatibacillum alkenivorans DSM 16219</name>
    <dbReference type="NCBI Taxonomy" id="1121393"/>
    <lineage>
        <taxon>Bacteria</taxon>
        <taxon>Pseudomonadati</taxon>
        <taxon>Thermodesulfobacteriota</taxon>
        <taxon>Desulfobacteria</taxon>
        <taxon>Desulfobacterales</taxon>
        <taxon>Desulfatibacillaceae</taxon>
        <taxon>Desulfatibacillum</taxon>
    </lineage>
</organism>
<dbReference type="STRING" id="1121393.SAMN02745216_03089"/>
<gene>
    <name evidence="6" type="ORF">SAMN02745216_03089</name>
</gene>
<dbReference type="InterPro" id="IPR005119">
    <property type="entry name" value="LysR_subst-bd"/>
</dbReference>
<dbReference type="InterPro" id="IPR036390">
    <property type="entry name" value="WH_DNA-bd_sf"/>
</dbReference>
<name>A0A1M6QNZ1_9BACT</name>
<keyword evidence="3" id="KW-0238">DNA-binding</keyword>
<evidence type="ECO:0000256" key="1">
    <source>
        <dbReference type="ARBA" id="ARBA00009437"/>
    </source>
</evidence>
<keyword evidence="4" id="KW-0804">Transcription</keyword>
<reference evidence="7" key="1">
    <citation type="submission" date="2016-11" db="EMBL/GenBank/DDBJ databases">
        <authorList>
            <person name="Varghese N."/>
            <person name="Submissions S."/>
        </authorList>
    </citation>
    <scope>NUCLEOTIDE SEQUENCE [LARGE SCALE GENOMIC DNA]</scope>
    <source>
        <strain evidence="7">DSM 16219</strain>
    </source>
</reference>
<dbReference type="SUPFAM" id="SSF46785">
    <property type="entry name" value="Winged helix' DNA-binding domain"/>
    <property type="match status" value="1"/>
</dbReference>
<dbReference type="PRINTS" id="PR00039">
    <property type="entry name" value="HTHLYSR"/>
</dbReference>
<evidence type="ECO:0000256" key="3">
    <source>
        <dbReference type="ARBA" id="ARBA00023125"/>
    </source>
</evidence>
<keyword evidence="2" id="KW-0805">Transcription regulation</keyword>
<dbReference type="OrthoDB" id="3252676at2"/>
<evidence type="ECO:0000313" key="6">
    <source>
        <dbReference type="EMBL" id="SHK21858.1"/>
    </source>
</evidence>
<dbReference type="SUPFAM" id="SSF53850">
    <property type="entry name" value="Periplasmic binding protein-like II"/>
    <property type="match status" value="1"/>
</dbReference>
<dbReference type="NCBIfam" id="NF009888">
    <property type="entry name" value="PRK13348.1"/>
    <property type="match status" value="1"/>
</dbReference>
<dbReference type="PROSITE" id="PS50931">
    <property type="entry name" value="HTH_LYSR"/>
    <property type="match status" value="1"/>
</dbReference>
<dbReference type="Pfam" id="PF00126">
    <property type="entry name" value="HTH_1"/>
    <property type="match status" value="1"/>
</dbReference>
<protein>
    <submittedName>
        <fullName evidence="6">LysR family transcriptional regulator, chromosome initiation inhibitor</fullName>
    </submittedName>
</protein>
<dbReference type="NCBIfam" id="NF002964">
    <property type="entry name" value="PRK03635.1"/>
    <property type="match status" value="1"/>
</dbReference>
<dbReference type="Gene3D" id="1.10.10.10">
    <property type="entry name" value="Winged helix-like DNA-binding domain superfamily/Winged helix DNA-binding domain"/>
    <property type="match status" value="1"/>
</dbReference>
<dbReference type="GO" id="GO:0003677">
    <property type="term" value="F:DNA binding"/>
    <property type="evidence" value="ECO:0007669"/>
    <property type="project" value="UniProtKB-KW"/>
</dbReference>
<sequence>MLDYKLLEALAAVVQEGGFEKAAARLHITQSAVSQRVKLLEDQAGQVLMVRTTPPRATPAGRQMIKHYLQVNRLEEDLKESLDLSGQDIFTTLALGINGDSLSTWFLPAVRDFLITERLLLDLRGDDQDETHKMLRDGEVIGCISVQDRPMQGCLMEYLGRMDYRLIASPEYAAKWFPEGMNLESASKAPFFIFNRKDHLHYKMFPLALGEVPNPLPAHYLPSSEQFVSFIEAGLGYGMLPDQQSKELLAAGLLVDLAPSHIVPVHLYWHCWNLSSALLERFTRHLVREARKILQQEE</sequence>
<evidence type="ECO:0000256" key="4">
    <source>
        <dbReference type="ARBA" id="ARBA00023163"/>
    </source>
</evidence>
<dbReference type="InterPro" id="IPR050176">
    <property type="entry name" value="LTTR"/>
</dbReference>
<dbReference type="InterPro" id="IPR017685">
    <property type="entry name" value="ArgP"/>
</dbReference>
<proteinExistence type="inferred from homology"/>
<dbReference type="CDD" id="cd08428">
    <property type="entry name" value="PBP2_IciA_ArgP"/>
    <property type="match status" value="1"/>
</dbReference>
<evidence type="ECO:0000313" key="7">
    <source>
        <dbReference type="Proteomes" id="UP000183994"/>
    </source>
</evidence>
<dbReference type="InterPro" id="IPR000847">
    <property type="entry name" value="LysR_HTH_N"/>
</dbReference>
<dbReference type="InterPro" id="IPR036388">
    <property type="entry name" value="WH-like_DNA-bd_sf"/>
</dbReference>
<keyword evidence="7" id="KW-1185">Reference proteome</keyword>
<comment type="similarity">
    <text evidence="1">Belongs to the LysR transcriptional regulatory family.</text>
</comment>
<dbReference type="Gene3D" id="3.40.190.290">
    <property type="match status" value="1"/>
</dbReference>
<dbReference type="NCBIfam" id="TIGR03298">
    <property type="entry name" value="argP"/>
    <property type="match status" value="1"/>
</dbReference>
<evidence type="ECO:0000256" key="2">
    <source>
        <dbReference type="ARBA" id="ARBA00023015"/>
    </source>
</evidence>
<dbReference type="PANTHER" id="PTHR30579:SF2">
    <property type="entry name" value="HTH-TYPE TRANSCRIPTIONAL REGULATOR ARGP"/>
    <property type="match status" value="1"/>
</dbReference>
<dbReference type="Proteomes" id="UP000183994">
    <property type="component" value="Unassembled WGS sequence"/>
</dbReference>
<dbReference type="PANTHER" id="PTHR30579">
    <property type="entry name" value="TRANSCRIPTIONAL REGULATOR"/>
    <property type="match status" value="1"/>
</dbReference>